<evidence type="ECO:0000259" key="2">
    <source>
        <dbReference type="Pfam" id="PF13843"/>
    </source>
</evidence>
<feature type="domain" description="PiggyBac transposable element-derived protein" evidence="2">
    <location>
        <begin position="252"/>
        <end position="622"/>
    </location>
</feature>
<organism evidence="3 4">
    <name type="scientific">Helicoverpa armigera</name>
    <name type="common">Cotton bollworm</name>
    <name type="synonym">Heliothis armigera</name>
    <dbReference type="NCBI Taxonomy" id="29058"/>
    <lineage>
        <taxon>Eukaryota</taxon>
        <taxon>Metazoa</taxon>
        <taxon>Ecdysozoa</taxon>
        <taxon>Arthropoda</taxon>
        <taxon>Hexapoda</taxon>
        <taxon>Insecta</taxon>
        <taxon>Pterygota</taxon>
        <taxon>Neoptera</taxon>
        <taxon>Endopterygota</taxon>
        <taxon>Lepidoptera</taxon>
        <taxon>Glossata</taxon>
        <taxon>Ditrysia</taxon>
        <taxon>Noctuoidea</taxon>
        <taxon>Noctuidae</taxon>
        <taxon>Heliothinae</taxon>
        <taxon>Helicoverpa</taxon>
    </lineage>
</organism>
<dbReference type="Proteomes" id="UP000249218">
    <property type="component" value="Unassembled WGS sequence"/>
</dbReference>
<keyword evidence="4" id="KW-1185">Reference proteome</keyword>
<reference evidence="3 4" key="1">
    <citation type="journal article" date="2017" name="BMC Biol.">
        <title>Genomic innovations, transcriptional plasticity and gene loss underlying the evolution and divergence of two highly polyphagous and invasive Helicoverpa pest species.</title>
        <authorList>
            <person name="Pearce S.L."/>
            <person name="Clarke D.F."/>
            <person name="East P.D."/>
            <person name="Elfekih S."/>
            <person name="Gordon K.H."/>
            <person name="Jermiin L.S."/>
            <person name="McGaughran A."/>
            <person name="Oakeshott J.G."/>
            <person name="Papanikolaou A."/>
            <person name="Perera O.P."/>
            <person name="Rane R.V."/>
            <person name="Richards S."/>
            <person name="Tay W.T."/>
            <person name="Walsh T.K."/>
            <person name="Anderson A."/>
            <person name="Anderson C.J."/>
            <person name="Asgari S."/>
            <person name="Board P.G."/>
            <person name="Bretschneider A."/>
            <person name="Campbell P.M."/>
            <person name="Chertemps T."/>
            <person name="Christeller J.T."/>
            <person name="Coppin C.W."/>
            <person name="Downes S.J."/>
            <person name="Duan G."/>
            <person name="Farnsworth C.A."/>
            <person name="Good R.T."/>
            <person name="Han L.B."/>
            <person name="Han Y.C."/>
            <person name="Hatje K."/>
            <person name="Horne I."/>
            <person name="Huang Y.P."/>
            <person name="Hughes D.S."/>
            <person name="Jacquin-Joly E."/>
            <person name="James W."/>
            <person name="Jhangiani S."/>
            <person name="Kollmar M."/>
            <person name="Kuwar S.S."/>
            <person name="Li S."/>
            <person name="Liu N.Y."/>
            <person name="Maibeche M.T."/>
            <person name="Miller J.R."/>
            <person name="Montagne N."/>
            <person name="Perry T."/>
            <person name="Qu J."/>
            <person name="Song S.V."/>
            <person name="Sutton G.G."/>
            <person name="Vogel H."/>
            <person name="Walenz B.P."/>
            <person name="Xu W."/>
            <person name="Zhang H.J."/>
            <person name="Zou Z."/>
            <person name="Batterham P."/>
            <person name="Edwards O.R."/>
            <person name="Feyereisen R."/>
            <person name="Gibbs R.A."/>
            <person name="Heckel D.G."/>
            <person name="McGrath A."/>
            <person name="Robin C."/>
            <person name="Scherer S.E."/>
            <person name="Worley K.C."/>
            <person name="Wu Y.D."/>
        </authorList>
    </citation>
    <scope>NUCLEOTIDE SEQUENCE [LARGE SCALE GENOMIC DNA]</scope>
    <source>
        <strain evidence="3">Harm_GR_Male_#8</strain>
        <tissue evidence="3">Whole organism</tissue>
    </source>
</reference>
<name>A0A2W1B9N8_HELAM</name>
<dbReference type="PANTHER" id="PTHR46599">
    <property type="entry name" value="PIGGYBAC TRANSPOSABLE ELEMENT-DERIVED PROTEIN 4"/>
    <property type="match status" value="1"/>
</dbReference>
<dbReference type="PANTHER" id="PTHR46599:SF3">
    <property type="entry name" value="PIGGYBAC TRANSPOSABLE ELEMENT-DERIVED PROTEIN 4"/>
    <property type="match status" value="1"/>
</dbReference>
<feature type="region of interest" description="Disordered" evidence="1">
    <location>
        <begin position="32"/>
        <end position="68"/>
    </location>
</feature>
<evidence type="ECO:0000313" key="3">
    <source>
        <dbReference type="EMBL" id="PZC72319.1"/>
    </source>
</evidence>
<dbReference type="OrthoDB" id="75807at2759"/>
<dbReference type="EMBL" id="KZ150197">
    <property type="protein sequence ID" value="PZC72319.1"/>
    <property type="molecule type" value="Genomic_DNA"/>
</dbReference>
<dbReference type="AlphaFoldDB" id="A0A2W1B9N8"/>
<sequence>MRALDKKNMARLPDEQRARLQELRDRKEVAQFLMPDAPPSKNRRKGSPVRVSCPLVPGTPEVPPPRIPQKWELQKSALDESEPSRFELVKEEATTPPPSKENQLVFTQEGQEVDEHNILVDANIEMVGFPPGTSTSFTRAELSIYEEDPEEEILQCEHSAVLNPGSDVEEEDCLDGFQSSRRHAGEFAVEDLSSELLEILGSIDRQDDCALQESSQEDLLIFDWSHDPQVFVGVRENFTGPAGPTFPIEGMSPFQVFTKIWDGDIINLIVDETNKYAANLVSSPIKQFSRMRKWTPITPQELWTFIGVIMLQSIIPLPVEKEYWFPCLPYLKLGKFADIMAYHRFSLIKRCLHFVDNILCGRGIPTKLMKIQPVIDHLNTKFSSLYLPEQEIAIDESLMLWKGRLSFAQLIATKAAQIGIKSYELCESKTGYLWQMIIYTGKKERHNVESNENEAEPEGATSRTVLKLVRPLLNRGHTLVIDNFYNSPLLARTVKAQKTDVMGTLRLNREFVPDSLRHKNKANMQSDEVAFSQTRDMTITVWKDTNVVALISTYHKVEVGGKEKYGYYRYKPKVVLDYNLAMGGVDKKDQLLQAFPIERVRNLIWYKKLFRRLLNVSIHNAFVMFSKSGTVKMAQRQFRVLLADEIIQRFRPPKIERPLQTTSHFPAKTNVRKSRCKWCALKKVDACTAYKCESCNVNLCIINCFKDYHISRGLVKSSSSQRIIFKSTNL</sequence>
<evidence type="ECO:0000313" key="4">
    <source>
        <dbReference type="Proteomes" id="UP000249218"/>
    </source>
</evidence>
<accession>A0A2W1B9N8</accession>
<proteinExistence type="predicted"/>
<dbReference type="InterPro" id="IPR029526">
    <property type="entry name" value="PGBD"/>
</dbReference>
<dbReference type="Pfam" id="PF13843">
    <property type="entry name" value="DDE_Tnp_1_7"/>
    <property type="match status" value="1"/>
</dbReference>
<protein>
    <recommendedName>
        <fullName evidence="2">PiggyBac transposable element-derived protein domain-containing protein</fullName>
    </recommendedName>
</protein>
<gene>
    <name evidence="3" type="primary">HaOG211330</name>
    <name evidence="3" type="ORF">B5X24_HaOG211330</name>
</gene>
<evidence type="ECO:0000256" key="1">
    <source>
        <dbReference type="SAM" id="MobiDB-lite"/>
    </source>
</evidence>